<dbReference type="InterPro" id="IPR011990">
    <property type="entry name" value="TPR-like_helical_dom_sf"/>
</dbReference>
<dbReference type="GO" id="GO:0005524">
    <property type="term" value="F:ATP binding"/>
    <property type="evidence" value="ECO:0007669"/>
    <property type="project" value="UniProtKB-KW"/>
</dbReference>
<dbReference type="InterPro" id="IPR027417">
    <property type="entry name" value="P-loop_NTPase"/>
</dbReference>
<accession>A0A9W6V919</accession>
<comment type="caution">
    <text evidence="5">The sequence shown here is derived from an EMBL/GenBank/DDBJ whole genome shotgun (WGS) entry which is preliminary data.</text>
</comment>
<organism evidence="5 6">
    <name type="scientific">Actinokineospora globicatena</name>
    <dbReference type="NCBI Taxonomy" id="103729"/>
    <lineage>
        <taxon>Bacteria</taxon>
        <taxon>Bacillati</taxon>
        <taxon>Actinomycetota</taxon>
        <taxon>Actinomycetes</taxon>
        <taxon>Pseudonocardiales</taxon>
        <taxon>Pseudonocardiaceae</taxon>
        <taxon>Actinokineospora</taxon>
    </lineage>
</organism>
<dbReference type="Pfam" id="PF13191">
    <property type="entry name" value="AAA_16"/>
    <property type="match status" value="1"/>
</dbReference>
<sequence length="894" mass="94754">MVRTVTPRPPRPADLADVVRQPGAVLVVEGAAGIGKSRLVREVLRHLGPDVLTGRCLPTRASFPYGPVVDVLRGLRVDGSALSPVAGVLAELVPELAGSLPPFPAGGSSAHKVARAVREVLAGRGVLVVEDLQWADEATTDLLRYLVDEPPPGWWLLVTSRRPVTWLRTPPGRPRALVRLRPLDRDGLRVLAGDVLGSNDIPAEFLDELHRRTGGVPVVAKHVLRASADPGVVPLSLRDAVVEQLADLGADVTAVVRAAAVIDEPATEADLAAVSALAPRRAAKAITTAVAEQLLTEVRNGQYLVWVPLVRQAVYASTPGPQRRVIHERAARTARNPRRRAAHHRRAGEHDAWVRWTQAALAEADSETAIRLLDDALADPLLPRTARNAFAVRLSRAALTGIAHQDTVGRLRAAVADGSLGRSARGEVRLNLGRLLINQAGQLAAGQAQVELALTELRDRPALLARGMAALALPSFGSTPVHVQLDWLRAAEEAATAIADPEVLTAVLANRMSALMATGDTRVWAEVAALPRPAGSVKVRRQLARAYLNLADSATWIGHYDTARDYLEQGRLLAGDGSFLPVLGDGTALRLGVAVGEWATLEPDGERLIDQAGEMTFLAADAWLALGWLALWRGDRAAALARFDGAIAAAHDNVPVLISARTGRAAAFLAAGDFAAAGAAADRAAAQVRRKGNWVWAAELVPVATRALLRGDRLDDARTLVTEYAAGITARDAPLAVAALDDGLGALAQAEGGHRAALDHFTRAAHRYAALPHPRWSAQAAESAAQSAAAVGAVDVAATHWITAADTYATLGATRDATRCRAAARPHTESRRGRRGYGTTLSPREREVAALAVTGLTNREIADRLVLSQRTVEQHVAGAMRKLGVHSRTALSEG</sequence>
<keyword evidence="6" id="KW-1185">Reference proteome</keyword>
<dbReference type="Proteomes" id="UP001165042">
    <property type="component" value="Unassembled WGS sequence"/>
</dbReference>
<dbReference type="GO" id="GO:0003677">
    <property type="term" value="F:DNA binding"/>
    <property type="evidence" value="ECO:0007669"/>
    <property type="project" value="InterPro"/>
</dbReference>
<evidence type="ECO:0000313" key="5">
    <source>
        <dbReference type="EMBL" id="GLW90561.1"/>
    </source>
</evidence>
<dbReference type="SMART" id="SM00421">
    <property type="entry name" value="HTH_LUXR"/>
    <property type="match status" value="1"/>
</dbReference>
<dbReference type="SUPFAM" id="SSF52540">
    <property type="entry name" value="P-loop containing nucleoside triphosphate hydrolases"/>
    <property type="match status" value="1"/>
</dbReference>
<dbReference type="InterPro" id="IPR000792">
    <property type="entry name" value="Tscrpt_reg_LuxR_C"/>
</dbReference>
<dbReference type="PRINTS" id="PR00038">
    <property type="entry name" value="HTHLUXR"/>
</dbReference>
<dbReference type="PANTHER" id="PTHR16305:SF35">
    <property type="entry name" value="TRANSCRIPTIONAL ACTIVATOR DOMAIN"/>
    <property type="match status" value="1"/>
</dbReference>
<dbReference type="SUPFAM" id="SSF46894">
    <property type="entry name" value="C-terminal effector domain of the bipartite response regulators"/>
    <property type="match status" value="1"/>
</dbReference>
<gene>
    <name evidence="5" type="ORF">Aglo03_13770</name>
</gene>
<dbReference type="PROSITE" id="PS50043">
    <property type="entry name" value="HTH_LUXR_2"/>
    <property type="match status" value="1"/>
</dbReference>
<feature type="domain" description="HTH luxR-type" evidence="4">
    <location>
        <begin position="834"/>
        <end position="894"/>
    </location>
</feature>
<evidence type="ECO:0000256" key="1">
    <source>
        <dbReference type="ARBA" id="ARBA00022741"/>
    </source>
</evidence>
<keyword evidence="1" id="KW-0547">Nucleotide-binding</keyword>
<protein>
    <submittedName>
        <fullName evidence="5">LuxR family transcriptional regulator</fullName>
    </submittedName>
</protein>
<dbReference type="SUPFAM" id="SSF48452">
    <property type="entry name" value="TPR-like"/>
    <property type="match status" value="2"/>
</dbReference>
<evidence type="ECO:0000313" key="6">
    <source>
        <dbReference type="Proteomes" id="UP001165042"/>
    </source>
</evidence>
<dbReference type="AlphaFoldDB" id="A0A9W6V919"/>
<name>A0A9W6V919_9PSEU</name>
<evidence type="ECO:0000259" key="4">
    <source>
        <dbReference type="PROSITE" id="PS50043"/>
    </source>
</evidence>
<evidence type="ECO:0000256" key="3">
    <source>
        <dbReference type="SAM" id="MobiDB-lite"/>
    </source>
</evidence>
<dbReference type="EMBL" id="BSSD01000001">
    <property type="protein sequence ID" value="GLW90561.1"/>
    <property type="molecule type" value="Genomic_DNA"/>
</dbReference>
<evidence type="ECO:0000256" key="2">
    <source>
        <dbReference type="ARBA" id="ARBA00022840"/>
    </source>
</evidence>
<dbReference type="RefSeq" id="WP_285608649.1">
    <property type="nucleotide sequence ID" value="NZ_BSSD01000001.1"/>
</dbReference>
<dbReference type="GO" id="GO:0005737">
    <property type="term" value="C:cytoplasm"/>
    <property type="evidence" value="ECO:0007669"/>
    <property type="project" value="TreeGrafter"/>
</dbReference>
<dbReference type="PANTHER" id="PTHR16305">
    <property type="entry name" value="TESTICULAR SOLUBLE ADENYLYL CYCLASE"/>
    <property type="match status" value="1"/>
</dbReference>
<dbReference type="GO" id="GO:0006355">
    <property type="term" value="P:regulation of DNA-templated transcription"/>
    <property type="evidence" value="ECO:0007669"/>
    <property type="project" value="InterPro"/>
</dbReference>
<dbReference type="Gene3D" id="1.10.10.10">
    <property type="entry name" value="Winged helix-like DNA-binding domain superfamily/Winged helix DNA-binding domain"/>
    <property type="match status" value="1"/>
</dbReference>
<feature type="region of interest" description="Disordered" evidence="3">
    <location>
        <begin position="820"/>
        <end position="841"/>
    </location>
</feature>
<dbReference type="GO" id="GO:0004016">
    <property type="term" value="F:adenylate cyclase activity"/>
    <property type="evidence" value="ECO:0007669"/>
    <property type="project" value="TreeGrafter"/>
</dbReference>
<dbReference type="CDD" id="cd06170">
    <property type="entry name" value="LuxR_C_like"/>
    <property type="match status" value="1"/>
</dbReference>
<reference evidence="5" key="1">
    <citation type="submission" date="2023-02" db="EMBL/GenBank/DDBJ databases">
        <title>Actinokineospora globicatena NBRC 15670.</title>
        <authorList>
            <person name="Ichikawa N."/>
            <person name="Sato H."/>
            <person name="Tonouchi N."/>
        </authorList>
    </citation>
    <scope>NUCLEOTIDE SEQUENCE</scope>
    <source>
        <strain evidence="5">NBRC 15670</strain>
    </source>
</reference>
<dbReference type="Pfam" id="PF00196">
    <property type="entry name" value="GerE"/>
    <property type="match status" value="1"/>
</dbReference>
<dbReference type="InterPro" id="IPR016032">
    <property type="entry name" value="Sig_transdc_resp-reg_C-effctor"/>
</dbReference>
<dbReference type="InterPro" id="IPR041664">
    <property type="entry name" value="AAA_16"/>
</dbReference>
<keyword evidence="2" id="KW-0067">ATP-binding</keyword>
<proteinExistence type="predicted"/>
<dbReference type="Gene3D" id="1.25.40.10">
    <property type="entry name" value="Tetratricopeptide repeat domain"/>
    <property type="match status" value="1"/>
</dbReference>
<dbReference type="InterPro" id="IPR036388">
    <property type="entry name" value="WH-like_DNA-bd_sf"/>
</dbReference>